<sequence>MTSISSPAATQARPRASTGIAALVGVVSAGLALGVAQLVAAFVRPQSAPVLAIGSAFIDRVPPWLKDTAIRLFGTNDKLVLLASMALVVTLLAALAGVAERWRRGVGLALVVLFGVVAVGAAVTRAGAGPFDAAPSVIGFAAGGVALRLLVERLRAVDGANGSPSSSSPTRRSVLAATAWVAAAAASAAAAGRALSGAARDAVAARAGLRLPAPAVPASAVPAGVENGVVGTTPYLTPNADFYRIDTALTVPSIDPATWSLRVHGLVEEEVEISFEELLALPMAESRVTLTCVSNEVGGGLAGNATWLGVPIAAVLERARPQAGADMVLSRSSDGFSASTPLSALTDRDRGALLAVGMNGEPLPLEHGFPVRMVVPGLYGFVSATKWVVDLEVTRFADATAYWTTRGWSDQGPIKTASRIDVPKGFAQVAQGTVPVGGVAWAQTRGISAVEVQVDDGPWQPATLAAQDGLDTWRQWSYAWDAAAAGPGAHTLRVRAVDGTGAVQVGERAAPAPDGATGWHSVSVTVQ</sequence>
<keyword evidence="1" id="KW-0812">Transmembrane</keyword>
<organism evidence="3 4">
    <name type="scientific">Quadrisphaera granulorum</name>
    <dbReference type="NCBI Taxonomy" id="317664"/>
    <lineage>
        <taxon>Bacteria</taxon>
        <taxon>Bacillati</taxon>
        <taxon>Actinomycetota</taxon>
        <taxon>Actinomycetes</taxon>
        <taxon>Kineosporiales</taxon>
        <taxon>Kineosporiaceae</taxon>
        <taxon>Quadrisphaera</taxon>
    </lineage>
</organism>
<reference evidence="3 4" key="1">
    <citation type="submission" date="2018-03" db="EMBL/GenBank/DDBJ databases">
        <title>Genomic Encyclopedia of Archaeal and Bacterial Type Strains, Phase II (KMG-II): from individual species to whole genera.</title>
        <authorList>
            <person name="Goeker M."/>
        </authorList>
    </citation>
    <scope>NUCLEOTIDE SEQUENCE [LARGE SCALE GENOMIC DNA]</scope>
    <source>
        <strain evidence="3 4">DSM 44889</strain>
    </source>
</reference>
<dbReference type="AlphaFoldDB" id="A0A316AC72"/>
<evidence type="ECO:0000313" key="3">
    <source>
        <dbReference type="EMBL" id="PWJ55182.1"/>
    </source>
</evidence>
<evidence type="ECO:0000313" key="4">
    <source>
        <dbReference type="Proteomes" id="UP000245469"/>
    </source>
</evidence>
<dbReference type="RefSeq" id="WP_109773263.1">
    <property type="nucleotide sequence ID" value="NZ_QGDQ01000004.1"/>
</dbReference>
<evidence type="ECO:0000256" key="1">
    <source>
        <dbReference type="SAM" id="Phobius"/>
    </source>
</evidence>
<dbReference type="EMBL" id="QGDQ01000004">
    <property type="protein sequence ID" value="PWJ55182.1"/>
    <property type="molecule type" value="Genomic_DNA"/>
</dbReference>
<protein>
    <submittedName>
        <fullName evidence="3">DMSO/TMAO reductase YedYZ molybdopterin-dependent catalytic subunit</fullName>
    </submittedName>
</protein>
<gene>
    <name evidence="3" type="ORF">BXY45_104105</name>
</gene>
<dbReference type="PANTHER" id="PTHR19372">
    <property type="entry name" value="SULFITE REDUCTASE"/>
    <property type="match status" value="1"/>
</dbReference>
<feature type="transmembrane region" description="Helical" evidence="1">
    <location>
        <begin position="106"/>
        <end position="127"/>
    </location>
</feature>
<dbReference type="SUPFAM" id="SSF81296">
    <property type="entry name" value="E set domains"/>
    <property type="match status" value="1"/>
</dbReference>
<dbReference type="GO" id="GO:0020037">
    <property type="term" value="F:heme binding"/>
    <property type="evidence" value="ECO:0007669"/>
    <property type="project" value="TreeGrafter"/>
</dbReference>
<dbReference type="SUPFAM" id="SSF56524">
    <property type="entry name" value="Oxidoreductase molybdopterin-binding domain"/>
    <property type="match status" value="1"/>
</dbReference>
<keyword evidence="1" id="KW-0472">Membrane</keyword>
<feature type="transmembrane region" description="Helical" evidence="1">
    <location>
        <begin position="20"/>
        <end position="43"/>
    </location>
</feature>
<dbReference type="Proteomes" id="UP000245469">
    <property type="component" value="Unassembled WGS sequence"/>
</dbReference>
<dbReference type="Pfam" id="PF00174">
    <property type="entry name" value="Oxidored_molyb"/>
    <property type="match status" value="1"/>
</dbReference>
<dbReference type="InterPro" id="IPR036374">
    <property type="entry name" value="OxRdtase_Mopterin-bd_sf"/>
</dbReference>
<keyword evidence="1" id="KW-1133">Transmembrane helix</keyword>
<name>A0A316AC72_9ACTN</name>
<dbReference type="GO" id="GO:0043546">
    <property type="term" value="F:molybdopterin cofactor binding"/>
    <property type="evidence" value="ECO:0007669"/>
    <property type="project" value="TreeGrafter"/>
</dbReference>
<keyword evidence="4" id="KW-1185">Reference proteome</keyword>
<dbReference type="InterPro" id="IPR014756">
    <property type="entry name" value="Ig_E-set"/>
</dbReference>
<dbReference type="Gene3D" id="3.90.420.10">
    <property type="entry name" value="Oxidoreductase, molybdopterin-binding domain"/>
    <property type="match status" value="1"/>
</dbReference>
<proteinExistence type="predicted"/>
<dbReference type="GO" id="GO:0006790">
    <property type="term" value="P:sulfur compound metabolic process"/>
    <property type="evidence" value="ECO:0007669"/>
    <property type="project" value="TreeGrafter"/>
</dbReference>
<comment type="caution">
    <text evidence="3">The sequence shown here is derived from an EMBL/GenBank/DDBJ whole genome shotgun (WGS) entry which is preliminary data.</text>
</comment>
<dbReference type="Gene3D" id="2.60.40.650">
    <property type="match status" value="1"/>
</dbReference>
<feature type="transmembrane region" description="Helical" evidence="1">
    <location>
        <begin position="79"/>
        <end position="99"/>
    </location>
</feature>
<evidence type="ECO:0000259" key="2">
    <source>
        <dbReference type="Pfam" id="PF00174"/>
    </source>
</evidence>
<dbReference type="GO" id="GO:0008482">
    <property type="term" value="F:sulfite oxidase activity"/>
    <property type="evidence" value="ECO:0007669"/>
    <property type="project" value="TreeGrafter"/>
</dbReference>
<dbReference type="OrthoDB" id="9795587at2"/>
<accession>A0A316AC72</accession>
<dbReference type="PANTHER" id="PTHR19372:SF7">
    <property type="entry name" value="SULFITE OXIDASE, MITOCHONDRIAL"/>
    <property type="match status" value="1"/>
</dbReference>
<dbReference type="InterPro" id="IPR000572">
    <property type="entry name" value="OxRdtase_Mopterin-bd_dom"/>
</dbReference>
<feature type="domain" description="Oxidoreductase molybdopterin-binding" evidence="2">
    <location>
        <begin position="249"/>
        <end position="400"/>
    </location>
</feature>